<feature type="compositionally biased region" description="Polar residues" evidence="1">
    <location>
        <begin position="288"/>
        <end position="302"/>
    </location>
</feature>
<reference evidence="3 4" key="1">
    <citation type="submission" date="2019-10" db="EMBL/GenBank/DDBJ databases">
        <authorList>
            <person name="Palmer J.M."/>
        </authorList>
    </citation>
    <scope>NUCLEOTIDE SEQUENCE [LARGE SCALE GENOMIC DNA]</scope>
    <source>
        <strain evidence="3 4">TWF730</strain>
    </source>
</reference>
<dbReference type="EMBL" id="JAVHNS010000015">
    <property type="protein sequence ID" value="KAK6334560.1"/>
    <property type="molecule type" value="Genomic_DNA"/>
</dbReference>
<feature type="compositionally biased region" description="Polar residues" evidence="1">
    <location>
        <begin position="257"/>
        <end position="280"/>
    </location>
</feature>
<evidence type="ECO:0000259" key="2">
    <source>
        <dbReference type="PROSITE" id="PS50234"/>
    </source>
</evidence>
<evidence type="ECO:0000256" key="1">
    <source>
        <dbReference type="SAM" id="MobiDB-lite"/>
    </source>
</evidence>
<sequence>MTTTASIPAQECTIIIRNESSDVNEAHGYFVYFVDQGVTGGPVTQTLQPVLFSEPLNLDNQGQFKINSQLYAFWGRVDGDTNIPLPNYREISLKSQKPVDIGHESDNGDAVIVRYNKDLRQLTFDPTNRKTAEMGTFSICCDSLIPLHNSFVVGLARQIDRSYYRPVAVVPCLPGNIYSFTPKEEIFVERCRSQAIVSNGTIVSAGSRPFGPRACFGLNFGDAITISERRTSFYINGRLARDTPSSDEPPPIHRRSTSANEHSQQASTSGRPRSISPSRNQGRDQTRPRQSPAGNNPFYESQSSRRDQADRGRQSAPPSGAAGPAMNAASRPPPVPQSDQYSTSSERVPSNAAGKQREPPPQPEAPKYNATTAEDDDAQSDSEEEGAESLSRLENFHTVFIVDDTDSMILPAYGNYTQQQQVPPGFQGETRWQMVVEALEHIADLAMRYDESGIDVYFMCRTRHLRRGIKKPDELHDLIKRIEIGRGSGPTKFKPALRPILERYISSYRQAVNSGQSAPRQMDLIYLTDGAASDKEATEKLIVETARTLRDLNAPERQIGIQFVQIGEDRQATEFLRHLDNDLRAQGVDDIVDTRQWHHLQPGDRHLKHLLSRILLGAMDDSIDDQPEEDE</sequence>
<feature type="compositionally biased region" description="Polar residues" evidence="1">
    <location>
        <begin position="337"/>
        <end position="348"/>
    </location>
</feature>
<dbReference type="PANTHER" id="PTHR34706:SF1">
    <property type="entry name" value="VWFA DOMAIN-CONTAINING PROTEIN"/>
    <property type="match status" value="1"/>
</dbReference>
<feature type="region of interest" description="Disordered" evidence="1">
    <location>
        <begin position="239"/>
        <end position="391"/>
    </location>
</feature>
<dbReference type="SUPFAM" id="SSF53300">
    <property type="entry name" value="vWA-like"/>
    <property type="match status" value="1"/>
</dbReference>
<protein>
    <recommendedName>
        <fullName evidence="2">VWFA domain-containing protein</fullName>
    </recommendedName>
</protein>
<comment type="caution">
    <text evidence="3">The sequence shown here is derived from an EMBL/GenBank/DDBJ whole genome shotgun (WGS) entry which is preliminary data.</text>
</comment>
<name>A0AAV9U3C1_9PEZI</name>
<keyword evidence="4" id="KW-1185">Reference proteome</keyword>
<dbReference type="PROSITE" id="PS50234">
    <property type="entry name" value="VWFA"/>
    <property type="match status" value="1"/>
</dbReference>
<accession>A0AAV9U3C1</accession>
<dbReference type="PANTHER" id="PTHR34706">
    <property type="entry name" value="SLR1338 PROTEIN"/>
    <property type="match status" value="1"/>
</dbReference>
<proteinExistence type="predicted"/>
<dbReference type="InterPro" id="IPR002035">
    <property type="entry name" value="VWF_A"/>
</dbReference>
<evidence type="ECO:0000313" key="3">
    <source>
        <dbReference type="EMBL" id="KAK6334560.1"/>
    </source>
</evidence>
<feature type="compositionally biased region" description="Acidic residues" evidence="1">
    <location>
        <begin position="373"/>
        <end position="387"/>
    </location>
</feature>
<feature type="domain" description="VWFA" evidence="2">
    <location>
        <begin position="397"/>
        <end position="614"/>
    </location>
</feature>
<evidence type="ECO:0000313" key="4">
    <source>
        <dbReference type="Proteomes" id="UP001373714"/>
    </source>
</evidence>
<dbReference type="Proteomes" id="UP001373714">
    <property type="component" value="Unassembled WGS sequence"/>
</dbReference>
<organism evidence="3 4">
    <name type="scientific">Orbilia blumenaviensis</name>
    <dbReference type="NCBI Taxonomy" id="1796055"/>
    <lineage>
        <taxon>Eukaryota</taxon>
        <taxon>Fungi</taxon>
        <taxon>Dikarya</taxon>
        <taxon>Ascomycota</taxon>
        <taxon>Pezizomycotina</taxon>
        <taxon>Orbiliomycetes</taxon>
        <taxon>Orbiliales</taxon>
        <taxon>Orbiliaceae</taxon>
        <taxon>Orbilia</taxon>
    </lineage>
</organism>
<dbReference type="AlphaFoldDB" id="A0AAV9U3C1"/>
<gene>
    <name evidence="3" type="ORF">TWF730_003774</name>
</gene>
<feature type="compositionally biased region" description="Low complexity" evidence="1">
    <location>
        <begin position="315"/>
        <end position="330"/>
    </location>
</feature>
<feature type="compositionally biased region" description="Basic and acidic residues" evidence="1">
    <location>
        <begin position="303"/>
        <end position="313"/>
    </location>
</feature>
<dbReference type="InterPro" id="IPR036465">
    <property type="entry name" value="vWFA_dom_sf"/>
</dbReference>